<keyword evidence="1" id="KW-0732">Signal</keyword>
<gene>
    <name evidence="2" type="ORF">ENX03_06495</name>
</gene>
<feature type="signal peptide" evidence="1">
    <location>
        <begin position="1"/>
        <end position="27"/>
    </location>
</feature>
<feature type="chain" id="PRO_5027649368" description="Outer membrane protein beta-barrel domain-containing protein" evidence="1">
    <location>
        <begin position="28"/>
        <end position="231"/>
    </location>
</feature>
<accession>A0A7C3QUW5</accession>
<dbReference type="AlphaFoldDB" id="A0A7C3QUW5"/>
<name>A0A7C3QUW5_9BACT</name>
<dbReference type="EMBL" id="DTMM01000132">
    <property type="protein sequence ID" value="HFT93572.1"/>
    <property type="molecule type" value="Genomic_DNA"/>
</dbReference>
<dbReference type="InterPro" id="IPR011250">
    <property type="entry name" value="OMP/PagP_B-barrel"/>
</dbReference>
<protein>
    <recommendedName>
        <fullName evidence="3">Outer membrane protein beta-barrel domain-containing protein</fullName>
    </recommendedName>
</protein>
<dbReference type="SUPFAM" id="SSF56925">
    <property type="entry name" value="OMPA-like"/>
    <property type="match status" value="1"/>
</dbReference>
<evidence type="ECO:0008006" key="3">
    <source>
        <dbReference type="Google" id="ProtNLM"/>
    </source>
</evidence>
<organism evidence="2">
    <name type="scientific">Leptospirillum ferriphilum</name>
    <dbReference type="NCBI Taxonomy" id="178606"/>
    <lineage>
        <taxon>Bacteria</taxon>
        <taxon>Pseudomonadati</taxon>
        <taxon>Nitrospirota</taxon>
        <taxon>Nitrospiria</taxon>
        <taxon>Nitrospirales</taxon>
        <taxon>Nitrospiraceae</taxon>
        <taxon>Leptospirillum</taxon>
    </lineage>
</organism>
<proteinExistence type="predicted"/>
<reference evidence="2" key="1">
    <citation type="journal article" date="2020" name="mSystems">
        <title>Genome- and Community-Level Interaction Insights into Carbon Utilization and Element Cycling Functions of Hydrothermarchaeota in Hydrothermal Sediment.</title>
        <authorList>
            <person name="Zhou Z."/>
            <person name="Liu Y."/>
            <person name="Xu W."/>
            <person name="Pan J."/>
            <person name="Luo Z.H."/>
            <person name="Li M."/>
        </authorList>
    </citation>
    <scope>NUCLEOTIDE SEQUENCE [LARGE SCALE GENOMIC DNA]</scope>
    <source>
        <strain evidence="2">SpSt-902</strain>
    </source>
</reference>
<sequence>MPHRPTTLFTVILTIALMAGFPADATADGDGSCDSLYSLEAGGHTIWDFFSHPCPQETDQETFVPPGVGVTVLGIWPVPVLWNPLGFPSAPDRPMVNSLLSDGYGGGLEINGWMTSNFGLRLEVGVLDFPGQPGNAAFQVLPVTLGVEVRLLGNNQVFLYLAADGGVAVNGQNTSNVFVGTSGSPYLQGGVGLNFFMFQLEADYATIVQPLGASKNANPFFFVPVSLGLHL</sequence>
<evidence type="ECO:0000256" key="1">
    <source>
        <dbReference type="SAM" id="SignalP"/>
    </source>
</evidence>
<evidence type="ECO:0000313" key="2">
    <source>
        <dbReference type="EMBL" id="HFT93572.1"/>
    </source>
</evidence>
<comment type="caution">
    <text evidence="2">The sequence shown here is derived from an EMBL/GenBank/DDBJ whole genome shotgun (WGS) entry which is preliminary data.</text>
</comment>